<evidence type="ECO:0000313" key="3">
    <source>
        <dbReference type="Proteomes" id="UP001178461"/>
    </source>
</evidence>
<feature type="region of interest" description="Disordered" evidence="1">
    <location>
        <begin position="62"/>
        <end position="154"/>
    </location>
</feature>
<dbReference type="EMBL" id="OX395135">
    <property type="protein sequence ID" value="CAI5785328.1"/>
    <property type="molecule type" value="Genomic_DNA"/>
</dbReference>
<feature type="region of interest" description="Disordered" evidence="1">
    <location>
        <begin position="1"/>
        <end position="43"/>
    </location>
</feature>
<accession>A0AA35KXQ5</accession>
<keyword evidence="3" id="KW-1185">Reference proteome</keyword>
<feature type="compositionally biased region" description="Polar residues" evidence="1">
    <location>
        <begin position="93"/>
        <end position="102"/>
    </location>
</feature>
<evidence type="ECO:0000256" key="1">
    <source>
        <dbReference type="SAM" id="MobiDB-lite"/>
    </source>
</evidence>
<feature type="compositionally biased region" description="Basic and acidic residues" evidence="1">
    <location>
        <begin position="1"/>
        <end position="10"/>
    </location>
</feature>
<organism evidence="2 3">
    <name type="scientific">Podarcis lilfordi</name>
    <name type="common">Lilford's wall lizard</name>
    <dbReference type="NCBI Taxonomy" id="74358"/>
    <lineage>
        <taxon>Eukaryota</taxon>
        <taxon>Metazoa</taxon>
        <taxon>Chordata</taxon>
        <taxon>Craniata</taxon>
        <taxon>Vertebrata</taxon>
        <taxon>Euteleostomi</taxon>
        <taxon>Lepidosauria</taxon>
        <taxon>Squamata</taxon>
        <taxon>Bifurcata</taxon>
        <taxon>Unidentata</taxon>
        <taxon>Episquamata</taxon>
        <taxon>Laterata</taxon>
        <taxon>Lacertibaenia</taxon>
        <taxon>Lacertidae</taxon>
        <taxon>Podarcis</taxon>
    </lineage>
</organism>
<reference evidence="2" key="1">
    <citation type="submission" date="2022-12" db="EMBL/GenBank/DDBJ databases">
        <authorList>
            <person name="Alioto T."/>
            <person name="Alioto T."/>
            <person name="Gomez Garrido J."/>
        </authorList>
    </citation>
    <scope>NUCLEOTIDE SEQUENCE</scope>
</reference>
<name>A0AA35KXQ5_9SAUR</name>
<protein>
    <submittedName>
        <fullName evidence="2">Uncharacterized protein</fullName>
    </submittedName>
</protein>
<feature type="non-terminal residue" evidence="2">
    <location>
        <position position="154"/>
    </location>
</feature>
<proteinExistence type="predicted"/>
<dbReference type="Proteomes" id="UP001178461">
    <property type="component" value="Chromosome 10"/>
</dbReference>
<dbReference type="AlphaFoldDB" id="A0AA35KXQ5"/>
<gene>
    <name evidence="2" type="ORF">PODLI_1B020892</name>
</gene>
<evidence type="ECO:0000313" key="2">
    <source>
        <dbReference type="EMBL" id="CAI5785328.1"/>
    </source>
</evidence>
<sequence length="154" mass="15917">MARQRSDRCATDGAFFPTSGGNSAPGEPDASPPRELRRGGTFLFPSRARLLSPCAPLRVRKNHGEAAAPGRQTYPSAAAGAFPSLSPFLNAGRSATPSSLASRKSRQESRRGGGASTALRQAVRPGTKARATAAPKGASEPSAAGASWEREGEK</sequence>